<dbReference type="EMBL" id="DS999641">
    <property type="protein sequence ID" value="EFE70193.2"/>
    <property type="molecule type" value="Genomic_DNA"/>
</dbReference>
<evidence type="ECO:0000256" key="1">
    <source>
        <dbReference type="SAM" id="MobiDB-lite"/>
    </source>
</evidence>
<feature type="compositionally biased region" description="Basic and acidic residues" evidence="1">
    <location>
        <begin position="57"/>
        <end position="68"/>
    </location>
</feature>
<dbReference type="Proteomes" id="UP000003824">
    <property type="component" value="Unassembled WGS sequence"/>
</dbReference>
<feature type="region of interest" description="Disordered" evidence="1">
    <location>
        <begin position="44"/>
        <end position="70"/>
    </location>
</feature>
<evidence type="ECO:0000313" key="3">
    <source>
        <dbReference type="Proteomes" id="UP000003824"/>
    </source>
</evidence>
<organism evidence="2 3">
    <name type="scientific">Streptomyces viridosporus (strain ATCC 14672 / DSM 40746 / JCM 4963 / KCTC 9882 / NRRL B-12104 / FH 1290)</name>
    <name type="common">Streptomyces ghanaensis</name>
    <dbReference type="NCBI Taxonomy" id="566461"/>
    <lineage>
        <taxon>Bacteria</taxon>
        <taxon>Bacillati</taxon>
        <taxon>Actinomycetota</taxon>
        <taxon>Actinomycetes</taxon>
        <taxon>Kitasatosporales</taxon>
        <taxon>Streptomycetaceae</taxon>
        <taxon>Streptomyces</taxon>
    </lineage>
</organism>
<protein>
    <submittedName>
        <fullName evidence="2">Predicted protein</fullName>
    </submittedName>
</protein>
<sequence>MSAHRRGRAYPRRTCLLSSHSRLWELPWIRLLTRASTYSADEYGAAHPGAQSSWKAHLGDRRTTRPDPRGCPGLGNVYSGVVRASPLPPFPIAGACWDLCRGVRDGR</sequence>
<evidence type="ECO:0000313" key="2">
    <source>
        <dbReference type="EMBL" id="EFE70193.2"/>
    </source>
</evidence>
<gene>
    <name evidence="2" type="ORF">SSFG_05436</name>
</gene>
<dbReference type="AlphaFoldDB" id="D5ZNH5"/>
<name>D5ZNH5_STRV1</name>
<reference evidence="3" key="1">
    <citation type="submission" date="2008-12" db="EMBL/GenBank/DDBJ databases">
        <title>Annotation of Streptomyces ghanaensis ATCC 14672.</title>
        <authorList>
            <consortium name="The Broad Institute Genome Sequencing Platform"/>
            <consortium name="Broad Institute Microbial Sequencing Center"/>
            <person name="Fischbach M."/>
            <person name="Ward D."/>
            <person name="Young S."/>
            <person name="Kodira C.D."/>
            <person name="Zeng Q."/>
            <person name="Koehrsen M."/>
            <person name="Godfrey P."/>
            <person name="Alvarado L."/>
            <person name="Berlin A.M."/>
            <person name="Borenstein D."/>
            <person name="Chen Z."/>
            <person name="Engels R."/>
            <person name="Freedman E."/>
            <person name="Gellesch M."/>
            <person name="Goldberg J."/>
            <person name="Griggs A."/>
            <person name="Gujja S."/>
            <person name="Heiman D.I."/>
            <person name="Hepburn T.A."/>
            <person name="Howarth C."/>
            <person name="Jen D."/>
            <person name="Larson L."/>
            <person name="Lewis B."/>
            <person name="Mehta T."/>
            <person name="Park D."/>
            <person name="Pearson M."/>
            <person name="Roberts A."/>
            <person name="Saif S."/>
            <person name="Shea T.D."/>
            <person name="Shenoy N."/>
            <person name="Sisk P."/>
            <person name="Stolte C."/>
            <person name="Sykes S.N."/>
            <person name="Walk T."/>
            <person name="White J."/>
            <person name="Yandava C."/>
            <person name="Straight P."/>
            <person name="Clardy J."/>
            <person name="Hung D."/>
            <person name="Kolter R."/>
            <person name="Mekalanos J."/>
            <person name="Walker S."/>
            <person name="Walsh C.T."/>
            <person name="Wieland B.L.C."/>
            <person name="Ilzarbe M."/>
            <person name="Galagan J."/>
            <person name="Nusbaum C."/>
            <person name="Birren B."/>
        </authorList>
    </citation>
    <scope>NUCLEOTIDE SEQUENCE [LARGE SCALE GENOMIC DNA]</scope>
    <source>
        <strain evidence="3">ATCC 14672 / DSM 40746 / JCM 4963 / KCTC 9882 / NRRL B-12104 / FH 1290</strain>
    </source>
</reference>
<accession>D5ZNH5</accession>
<proteinExistence type="predicted"/>